<dbReference type="InterPro" id="IPR017938">
    <property type="entry name" value="Riboflavin_synthase-like_b-brl"/>
</dbReference>
<organism evidence="6 7">
    <name type="scientific">Paraburkholderia fungorum</name>
    <dbReference type="NCBI Taxonomy" id="134537"/>
    <lineage>
        <taxon>Bacteria</taxon>
        <taxon>Pseudomonadati</taxon>
        <taxon>Pseudomonadota</taxon>
        <taxon>Betaproteobacteria</taxon>
        <taxon>Burkholderiales</taxon>
        <taxon>Burkholderiaceae</taxon>
        <taxon>Paraburkholderia</taxon>
    </lineage>
</organism>
<dbReference type="InterPro" id="IPR039261">
    <property type="entry name" value="FNR_nucleotide-bd"/>
</dbReference>
<dbReference type="Proteomes" id="UP000183487">
    <property type="component" value="Unassembled WGS sequence"/>
</dbReference>
<comment type="cofactor">
    <cofactor evidence="1">
        <name>FAD</name>
        <dbReference type="ChEBI" id="CHEBI:57692"/>
    </cofactor>
</comment>
<evidence type="ECO:0000256" key="2">
    <source>
        <dbReference type="ARBA" id="ARBA00022714"/>
    </source>
</evidence>
<dbReference type="Pfam" id="PF00970">
    <property type="entry name" value="FAD_binding_6"/>
    <property type="match status" value="1"/>
</dbReference>
<protein>
    <submittedName>
        <fullName evidence="6">Benzoate/toluate 1,2-dioxygenase reductase subunit</fullName>
    </submittedName>
</protein>
<dbReference type="CDD" id="cd00207">
    <property type="entry name" value="fer2"/>
    <property type="match status" value="1"/>
</dbReference>
<sequence>MSSYNIALNFEDGVTRFVTCKVGEKVLDAAFRAKINLPMDCSDGVCGTCKCRAESGRYDLGDDYIEDALSEDEKDSGLVLTCQMVPQSDCVIAVPASSTACKTAQSKFAATVSKVEQHNDAAVVLELDVDTAAPVFLPGQYVNIDVPGSGQHRSYSFSSAPGESKISFLIKRISGGVMSTWLESAQPGSQVELTGPLGSFYLRTVERPLLFLAGGTGLAPFLSMLEVLARTHAQQKVHLIYGVTRDLDLVQVDAIEAYAERLPNFSFSTVVADAQSSHPRKGWVTQHMPAEALNDGDVDVYLCGPPPMVDAVRKHFDDTGVKPNSFHYEKFTPNAATAAV</sequence>
<dbReference type="PROSITE" id="PS00197">
    <property type="entry name" value="2FE2S_FER_1"/>
    <property type="match status" value="1"/>
</dbReference>
<dbReference type="GO" id="GO:0051537">
    <property type="term" value="F:2 iron, 2 sulfur cluster binding"/>
    <property type="evidence" value="ECO:0007669"/>
    <property type="project" value="UniProtKB-KW"/>
</dbReference>
<dbReference type="Pfam" id="PF00111">
    <property type="entry name" value="Fer2"/>
    <property type="match status" value="1"/>
</dbReference>
<dbReference type="InterPro" id="IPR008333">
    <property type="entry name" value="Cbr1-like_FAD-bd_dom"/>
</dbReference>
<dbReference type="RefSeq" id="WP_074769468.1">
    <property type="nucleotide sequence ID" value="NZ_FNKP01000002.1"/>
</dbReference>
<name>A0A1H1IBF4_9BURK</name>
<dbReference type="CDD" id="cd06209">
    <property type="entry name" value="BenDO_FAD_NAD"/>
    <property type="match status" value="1"/>
</dbReference>
<dbReference type="PROSITE" id="PS51384">
    <property type="entry name" value="FAD_FR"/>
    <property type="match status" value="1"/>
</dbReference>
<keyword evidence="2" id="KW-0408">Iron</keyword>
<evidence type="ECO:0000259" key="4">
    <source>
        <dbReference type="PROSITE" id="PS51085"/>
    </source>
</evidence>
<dbReference type="Pfam" id="PF00175">
    <property type="entry name" value="NAD_binding_1"/>
    <property type="match status" value="1"/>
</dbReference>
<dbReference type="InterPro" id="IPR001041">
    <property type="entry name" value="2Fe-2S_ferredoxin-type"/>
</dbReference>
<dbReference type="InterPro" id="IPR001709">
    <property type="entry name" value="Flavoprot_Pyr_Nucl_cyt_Rdtase"/>
</dbReference>
<dbReference type="Gene3D" id="2.40.30.10">
    <property type="entry name" value="Translation factors"/>
    <property type="match status" value="1"/>
</dbReference>
<evidence type="ECO:0000256" key="3">
    <source>
        <dbReference type="ARBA" id="ARBA00034078"/>
    </source>
</evidence>
<dbReference type="InterPro" id="IPR047683">
    <property type="entry name" value="BenC-like_FAD_NAD-bd"/>
</dbReference>
<reference evidence="7" key="1">
    <citation type="submission" date="2016-10" db="EMBL/GenBank/DDBJ databases">
        <authorList>
            <person name="Varghese N."/>
        </authorList>
    </citation>
    <scope>NUCLEOTIDE SEQUENCE [LARGE SCALE GENOMIC DNA]</scope>
    <source>
        <strain evidence="7">GAS106B</strain>
    </source>
</reference>
<feature type="domain" description="FAD-binding FR-type" evidence="5">
    <location>
        <begin position="105"/>
        <end position="203"/>
    </location>
</feature>
<evidence type="ECO:0000313" key="6">
    <source>
        <dbReference type="EMBL" id="SDR34977.1"/>
    </source>
</evidence>
<accession>A0A1H1IBF4</accession>
<proteinExistence type="predicted"/>
<comment type="cofactor">
    <cofactor evidence="3">
        <name>[2Fe-2S] cluster</name>
        <dbReference type="ChEBI" id="CHEBI:190135"/>
    </cofactor>
</comment>
<dbReference type="InterPro" id="IPR006058">
    <property type="entry name" value="2Fe2S_fd_BS"/>
</dbReference>
<dbReference type="SUPFAM" id="SSF52343">
    <property type="entry name" value="Ferredoxin reductase-like, C-terminal NADP-linked domain"/>
    <property type="match status" value="1"/>
</dbReference>
<keyword evidence="2" id="KW-0001">2Fe-2S</keyword>
<feature type="domain" description="2Fe-2S ferredoxin-type" evidence="4">
    <location>
        <begin position="4"/>
        <end position="98"/>
    </location>
</feature>
<dbReference type="NCBIfam" id="NF040810">
    <property type="entry name" value="BenC"/>
    <property type="match status" value="1"/>
</dbReference>
<dbReference type="InterPro" id="IPR012675">
    <property type="entry name" value="Beta-grasp_dom_sf"/>
</dbReference>
<dbReference type="PROSITE" id="PS51085">
    <property type="entry name" value="2FE2S_FER_2"/>
    <property type="match status" value="1"/>
</dbReference>
<dbReference type="InterPro" id="IPR001433">
    <property type="entry name" value="OxRdtase_FAD/NAD-bd"/>
</dbReference>
<dbReference type="Gene3D" id="3.10.20.30">
    <property type="match status" value="1"/>
</dbReference>
<dbReference type="PANTHER" id="PTHR47354:SF5">
    <property type="entry name" value="PROTEIN RFBI"/>
    <property type="match status" value="1"/>
</dbReference>
<evidence type="ECO:0000313" key="7">
    <source>
        <dbReference type="Proteomes" id="UP000183487"/>
    </source>
</evidence>
<keyword evidence="6" id="KW-0223">Dioxygenase</keyword>
<keyword evidence="7" id="KW-1185">Reference proteome</keyword>
<dbReference type="InterPro" id="IPR050415">
    <property type="entry name" value="MRET"/>
</dbReference>
<dbReference type="InterPro" id="IPR017927">
    <property type="entry name" value="FAD-bd_FR_type"/>
</dbReference>
<dbReference type="PRINTS" id="PR00410">
    <property type="entry name" value="PHEHYDRXLASE"/>
</dbReference>
<dbReference type="EMBL" id="FNKP01000002">
    <property type="protein sequence ID" value="SDR34977.1"/>
    <property type="molecule type" value="Genomic_DNA"/>
</dbReference>
<dbReference type="PANTHER" id="PTHR47354">
    <property type="entry name" value="NADH OXIDOREDUCTASE HCR"/>
    <property type="match status" value="1"/>
</dbReference>
<dbReference type="InterPro" id="IPR036010">
    <property type="entry name" value="2Fe-2S_ferredoxin-like_sf"/>
</dbReference>
<gene>
    <name evidence="6" type="ORF">SAMN05443245_4936</name>
</gene>
<keyword evidence="2" id="KW-0411">Iron-sulfur</keyword>
<dbReference type="PRINTS" id="PR00371">
    <property type="entry name" value="FPNCR"/>
</dbReference>
<dbReference type="Gene3D" id="3.40.50.80">
    <property type="entry name" value="Nucleotide-binding domain of ferredoxin-NADP reductase (FNR) module"/>
    <property type="match status" value="1"/>
</dbReference>
<keyword evidence="6" id="KW-0560">Oxidoreductase</keyword>
<evidence type="ECO:0000259" key="5">
    <source>
        <dbReference type="PROSITE" id="PS51384"/>
    </source>
</evidence>
<keyword evidence="2" id="KW-0479">Metal-binding</keyword>
<dbReference type="GO" id="GO:0051213">
    <property type="term" value="F:dioxygenase activity"/>
    <property type="evidence" value="ECO:0007669"/>
    <property type="project" value="UniProtKB-KW"/>
</dbReference>
<dbReference type="SUPFAM" id="SSF63380">
    <property type="entry name" value="Riboflavin synthase domain-like"/>
    <property type="match status" value="1"/>
</dbReference>
<dbReference type="SUPFAM" id="SSF54292">
    <property type="entry name" value="2Fe-2S ferredoxin-like"/>
    <property type="match status" value="1"/>
</dbReference>
<dbReference type="AlphaFoldDB" id="A0A1H1IBF4"/>
<dbReference type="OrthoDB" id="9806195at2"/>
<evidence type="ECO:0000256" key="1">
    <source>
        <dbReference type="ARBA" id="ARBA00001974"/>
    </source>
</evidence>